<accession>A0A3S3V207</accession>
<dbReference type="AlphaFoldDB" id="A0A3S3V207"/>
<name>A0A3S3V207_9RHOB</name>
<dbReference type="InterPro" id="IPR050194">
    <property type="entry name" value="Glycosyltransferase_grp1"/>
</dbReference>
<reference evidence="2 3" key="1">
    <citation type="journal article" date="2015" name="Int. J. Syst. Evol. Microbiol.">
        <title>Gemmobacter intermedius sp. nov., isolated from a white stork (Ciconia ciconia).</title>
        <authorList>
            <person name="Kampfer P."/>
            <person name="Jerzak L."/>
            <person name="Wilharm G."/>
            <person name="Golke J."/>
            <person name="Busse H.J."/>
            <person name="Glaeser S.P."/>
        </authorList>
    </citation>
    <scope>NUCLEOTIDE SEQUENCE [LARGE SCALE GENOMIC DNA]</scope>
    <source>
        <strain evidence="2 3">119/4</strain>
    </source>
</reference>
<sequence length="127" mass="13333">MPEVLAPLLEPPLTTPEALAAAYAQADVLVLLSGYEGLPLTILEAMRQGVVVLATDVGAVAEVVRHGQNGLLLPLEAAVSACLEGLAQLSSDRQMLRRLSQRAVLDLEGRKWSSAAAGLIGRLTAPR</sequence>
<organism evidence="2 3">
    <name type="scientific">Falsigemmobacter intermedius</name>
    <dbReference type="NCBI Taxonomy" id="1553448"/>
    <lineage>
        <taxon>Bacteria</taxon>
        <taxon>Pseudomonadati</taxon>
        <taxon>Pseudomonadota</taxon>
        <taxon>Alphaproteobacteria</taxon>
        <taxon>Rhodobacterales</taxon>
        <taxon>Paracoccaceae</taxon>
        <taxon>Falsigemmobacter</taxon>
    </lineage>
</organism>
<dbReference type="SUPFAM" id="SSF53756">
    <property type="entry name" value="UDP-Glycosyltransferase/glycogen phosphorylase"/>
    <property type="match status" value="1"/>
</dbReference>
<evidence type="ECO:0000313" key="3">
    <source>
        <dbReference type="Proteomes" id="UP000287168"/>
    </source>
</evidence>
<gene>
    <name evidence="2" type="ORF">EP867_12000</name>
</gene>
<dbReference type="Pfam" id="PF00534">
    <property type="entry name" value="Glycos_transf_1"/>
    <property type="match status" value="1"/>
</dbReference>
<evidence type="ECO:0000313" key="2">
    <source>
        <dbReference type="EMBL" id="RWY40389.1"/>
    </source>
</evidence>
<evidence type="ECO:0000259" key="1">
    <source>
        <dbReference type="Pfam" id="PF00534"/>
    </source>
</evidence>
<dbReference type="Proteomes" id="UP000287168">
    <property type="component" value="Unassembled WGS sequence"/>
</dbReference>
<feature type="domain" description="Glycosyl transferase family 1" evidence="1">
    <location>
        <begin position="16"/>
        <end position="103"/>
    </location>
</feature>
<dbReference type="OrthoDB" id="9807414at2"/>
<keyword evidence="3" id="KW-1185">Reference proteome</keyword>
<dbReference type="InterPro" id="IPR001296">
    <property type="entry name" value="Glyco_trans_1"/>
</dbReference>
<dbReference type="GO" id="GO:0016757">
    <property type="term" value="F:glycosyltransferase activity"/>
    <property type="evidence" value="ECO:0007669"/>
    <property type="project" value="InterPro"/>
</dbReference>
<proteinExistence type="predicted"/>
<keyword evidence="2" id="KW-0808">Transferase</keyword>
<comment type="caution">
    <text evidence="2">The sequence shown here is derived from an EMBL/GenBank/DDBJ whole genome shotgun (WGS) entry which is preliminary data.</text>
</comment>
<dbReference type="PANTHER" id="PTHR45947">
    <property type="entry name" value="SULFOQUINOVOSYL TRANSFERASE SQD2"/>
    <property type="match status" value="1"/>
</dbReference>
<dbReference type="PANTHER" id="PTHR45947:SF3">
    <property type="entry name" value="SULFOQUINOVOSYL TRANSFERASE SQD2"/>
    <property type="match status" value="1"/>
</dbReference>
<dbReference type="Gene3D" id="3.40.50.2000">
    <property type="entry name" value="Glycogen Phosphorylase B"/>
    <property type="match status" value="1"/>
</dbReference>
<protein>
    <submittedName>
        <fullName evidence="2">Glycosyltransferase</fullName>
    </submittedName>
</protein>
<dbReference type="EMBL" id="SBLC01000016">
    <property type="protein sequence ID" value="RWY40389.1"/>
    <property type="molecule type" value="Genomic_DNA"/>
</dbReference>